<evidence type="ECO:0000313" key="2">
    <source>
        <dbReference type="EMBL" id="KKL51947.1"/>
    </source>
</evidence>
<sequence length="287" mass="32220">MLGTDDITSLDVDSNTESTWSGSIPMSIQDGNYYVGWIIDPDNTVDEFNEDNNNQVIENETVLVDRTAPSSSIFYIPKSGTNKIDKNTVFSLNAIDTFGGSGVNITYYQVDNGAMREYSHEFTLAQFNLGTHKISYFSIDNLQNIEEVNIEVVIKLDLSDADLILRIGVTMVIGVLEVGVLDKIIFFCNKFGDSVGLLESVGDIIENDPELNKYIEVVKIHDRGNDWILRDYYKKSIELKKAIPNSLKAETAYMEVMKRLQILRKACLIFKKIGVGKNFTSNIANIL</sequence>
<dbReference type="InterPro" id="IPR011635">
    <property type="entry name" value="CARDB"/>
</dbReference>
<dbReference type="Pfam" id="PF07705">
    <property type="entry name" value="CARDB"/>
    <property type="match status" value="1"/>
</dbReference>
<gene>
    <name evidence="2" type="ORF">LCGC14_2290390</name>
</gene>
<dbReference type="InterPro" id="IPR013783">
    <property type="entry name" value="Ig-like_fold"/>
</dbReference>
<name>A0A0F9FLN4_9ZZZZ</name>
<organism evidence="2">
    <name type="scientific">marine sediment metagenome</name>
    <dbReference type="NCBI Taxonomy" id="412755"/>
    <lineage>
        <taxon>unclassified sequences</taxon>
        <taxon>metagenomes</taxon>
        <taxon>ecological metagenomes</taxon>
    </lineage>
</organism>
<proteinExistence type="predicted"/>
<dbReference type="AlphaFoldDB" id="A0A0F9FLN4"/>
<dbReference type="InterPro" id="IPR058094">
    <property type="entry name" value="Ig-like_OmpL47-like"/>
</dbReference>
<evidence type="ECO:0000259" key="1">
    <source>
        <dbReference type="Pfam" id="PF07705"/>
    </source>
</evidence>
<reference evidence="2" key="1">
    <citation type="journal article" date="2015" name="Nature">
        <title>Complex archaea that bridge the gap between prokaryotes and eukaryotes.</title>
        <authorList>
            <person name="Spang A."/>
            <person name="Saw J.H."/>
            <person name="Jorgensen S.L."/>
            <person name="Zaremba-Niedzwiedzka K."/>
            <person name="Martijn J."/>
            <person name="Lind A.E."/>
            <person name="van Eijk R."/>
            <person name="Schleper C."/>
            <person name="Guy L."/>
            <person name="Ettema T.J."/>
        </authorList>
    </citation>
    <scope>NUCLEOTIDE SEQUENCE</scope>
</reference>
<dbReference type="Gene3D" id="2.60.40.10">
    <property type="entry name" value="Immunoglobulins"/>
    <property type="match status" value="1"/>
</dbReference>
<dbReference type="NCBIfam" id="NF047446">
    <property type="entry name" value="barrel_OmpL47"/>
    <property type="match status" value="1"/>
</dbReference>
<comment type="caution">
    <text evidence="2">The sequence shown here is derived from an EMBL/GenBank/DDBJ whole genome shotgun (WGS) entry which is preliminary data.</text>
</comment>
<dbReference type="Gene3D" id="3.30.1920.20">
    <property type="match status" value="1"/>
</dbReference>
<feature type="domain" description="CARDB" evidence="1">
    <location>
        <begin position="3"/>
        <end position="54"/>
    </location>
</feature>
<accession>A0A0F9FLN4</accession>
<dbReference type="EMBL" id="LAZR01032065">
    <property type="protein sequence ID" value="KKL51947.1"/>
    <property type="molecule type" value="Genomic_DNA"/>
</dbReference>
<protein>
    <recommendedName>
        <fullName evidence="1">CARDB domain-containing protein</fullName>
    </recommendedName>
</protein>